<name>A0ABT7PDD8_9BACT</name>
<dbReference type="SUPFAM" id="SSF48029">
    <property type="entry name" value="FliG"/>
    <property type="match status" value="1"/>
</dbReference>
<evidence type="ECO:0000313" key="3">
    <source>
        <dbReference type="EMBL" id="MDM4014515.1"/>
    </source>
</evidence>
<dbReference type="InterPro" id="IPR032779">
    <property type="entry name" value="FliG_M"/>
</dbReference>
<protein>
    <submittedName>
        <fullName evidence="3">FliG C-terminal domain-containing protein</fullName>
    </submittedName>
</protein>
<evidence type="ECO:0000259" key="2">
    <source>
        <dbReference type="Pfam" id="PF14841"/>
    </source>
</evidence>
<dbReference type="PANTHER" id="PTHR30534">
    <property type="entry name" value="FLAGELLAR MOTOR SWITCH PROTEIN FLIG"/>
    <property type="match status" value="1"/>
</dbReference>
<feature type="domain" description="Flagellar motor switch protein FliG C-terminal" evidence="1">
    <location>
        <begin position="227"/>
        <end position="333"/>
    </location>
</feature>
<dbReference type="Proteomes" id="UP001239462">
    <property type="component" value="Unassembled WGS sequence"/>
</dbReference>
<dbReference type="RefSeq" id="WP_149498534.1">
    <property type="nucleotide sequence ID" value="NZ_CP141221.1"/>
</dbReference>
<dbReference type="Pfam" id="PF14841">
    <property type="entry name" value="FliG_M"/>
    <property type="match status" value="1"/>
</dbReference>
<feature type="domain" description="Flagellar motor switch protein FliG middle" evidence="2">
    <location>
        <begin position="126"/>
        <end position="185"/>
    </location>
</feature>
<evidence type="ECO:0000259" key="1">
    <source>
        <dbReference type="Pfam" id="PF01706"/>
    </source>
</evidence>
<keyword evidence="4" id="KW-1185">Reference proteome</keyword>
<dbReference type="Pfam" id="PF01706">
    <property type="entry name" value="FliG_C"/>
    <property type="match status" value="1"/>
</dbReference>
<dbReference type="Gene3D" id="1.10.220.30">
    <property type="match status" value="2"/>
</dbReference>
<dbReference type="InterPro" id="IPR000090">
    <property type="entry name" value="Flg_Motor_Flig"/>
</dbReference>
<dbReference type="EMBL" id="JASZZN010000002">
    <property type="protein sequence ID" value="MDM4014515.1"/>
    <property type="molecule type" value="Genomic_DNA"/>
</dbReference>
<evidence type="ECO:0000313" key="4">
    <source>
        <dbReference type="Proteomes" id="UP001239462"/>
    </source>
</evidence>
<dbReference type="InterPro" id="IPR023087">
    <property type="entry name" value="Flg_Motor_Flig_C"/>
</dbReference>
<reference evidence="3 4" key="1">
    <citation type="submission" date="2023-06" db="EMBL/GenBank/DDBJ databases">
        <title>Roseiconus lacunae JC819 isolated from Gulf of Mannar region, Tamil Nadu.</title>
        <authorList>
            <person name="Pk S."/>
            <person name="Ch S."/>
            <person name="Ch V.R."/>
        </authorList>
    </citation>
    <scope>NUCLEOTIDE SEQUENCE [LARGE SCALE GENOMIC DNA]</scope>
    <source>
        <strain evidence="3 4">JC819</strain>
    </source>
</reference>
<dbReference type="PANTHER" id="PTHR30534:SF0">
    <property type="entry name" value="FLAGELLAR MOTOR SWITCH PROTEIN FLIG"/>
    <property type="match status" value="1"/>
</dbReference>
<sequence>MKTMLTRQERLALLLYLMGDEATQMAREGIPASARAEVDQALEDFREYPPEQDEIDLVVEDFENYFRMALQNQPQAADGEDDDEDGPRIFQIAEETFDVELEPIKKFEKPRLTGDVIRDLNQMHPYQVAHALKDEHPTAAAIVLRKLANEHAAKTLEFLPELIRPKVFLELARPSKVTLMIQQRIFAKTLELALSVEEREIEVESSQKMANMMRSLPRSLRGPMLDELQKRDKALSESVRNLLYRFDDLNRLSDRDMQKLLGQCQTDQLVLALQDVEPELLEKVLSNMSKRAKEALQEEIEFKANAPAEEIEEARSAVAKTLGTLCEAGEVSID</sequence>
<gene>
    <name evidence="3" type="ORF">QTN89_03660</name>
</gene>
<comment type="caution">
    <text evidence="3">The sequence shown here is derived from an EMBL/GenBank/DDBJ whole genome shotgun (WGS) entry which is preliminary data.</text>
</comment>
<organism evidence="3 4">
    <name type="scientific">Roseiconus lacunae</name>
    <dbReference type="NCBI Taxonomy" id="2605694"/>
    <lineage>
        <taxon>Bacteria</taxon>
        <taxon>Pseudomonadati</taxon>
        <taxon>Planctomycetota</taxon>
        <taxon>Planctomycetia</taxon>
        <taxon>Pirellulales</taxon>
        <taxon>Pirellulaceae</taxon>
        <taxon>Roseiconus</taxon>
    </lineage>
</organism>
<proteinExistence type="predicted"/>
<accession>A0ABT7PDD8</accession>
<dbReference type="InterPro" id="IPR011002">
    <property type="entry name" value="FliG_a-hlx"/>
</dbReference>
<dbReference type="PRINTS" id="PR00954">
    <property type="entry name" value="FLGMOTORFLIG"/>
</dbReference>